<dbReference type="GO" id="GO:0140359">
    <property type="term" value="F:ABC-type transporter activity"/>
    <property type="evidence" value="ECO:0007669"/>
    <property type="project" value="InterPro"/>
</dbReference>
<sequence>MTFLNALKDELGVLFKYPGILLVLVGAPLFYSLFYPLPYQEAQVREVALWVADADRTQASRHLIDRLDATPSLNVVRVSHDDTGLSDALRQGRAQAYVRLPKDMQADLERGEAVTVSYGAAAGNFLVYGTAARALAETIRAESDDWARRHLYETVDNAVQAEARAEPLQLALTPLFNSDRSYVQYLVPGVYLFLVQQVMMLAVGMHWGVQTETGRRPEPLAGFLAQTVLYSLHGLILVIALFRWGLPFQSVWPALTSADLVAYGLPFVLSSVWAGMIVSRFMTRLESPLVWLLPLSVPLLLLTGISWPLFAMADWLRPLSVLVPATLGSQALLGRAFMGAEPALWPMWALAGLYGGLAMALRFGAARDSAPAPRPSTVETPA</sequence>
<dbReference type="InterPro" id="IPR013525">
    <property type="entry name" value="ABC2_TM"/>
</dbReference>
<feature type="transmembrane region" description="Helical" evidence="6">
    <location>
        <begin position="12"/>
        <end position="34"/>
    </location>
</feature>
<reference evidence="8" key="2">
    <citation type="submission" date="2020-09" db="EMBL/GenBank/DDBJ databases">
        <authorList>
            <person name="Sun Q."/>
            <person name="Kim S."/>
        </authorList>
    </citation>
    <scope>NUCLEOTIDE SEQUENCE</scope>
    <source>
        <strain evidence="8">KCTC 22169</strain>
    </source>
</reference>
<evidence type="ECO:0000313" key="9">
    <source>
        <dbReference type="Proteomes" id="UP000626148"/>
    </source>
</evidence>
<evidence type="ECO:0000313" key="8">
    <source>
        <dbReference type="EMBL" id="GGX53913.1"/>
    </source>
</evidence>
<dbReference type="Gene3D" id="3.40.1710.10">
    <property type="entry name" value="abc type-2 transporter like domain"/>
    <property type="match status" value="1"/>
</dbReference>
<reference evidence="8" key="1">
    <citation type="journal article" date="2014" name="Int. J. Syst. Evol. Microbiol.">
        <title>Complete genome sequence of Corynebacterium casei LMG S-19264T (=DSM 44701T), isolated from a smear-ripened cheese.</title>
        <authorList>
            <consortium name="US DOE Joint Genome Institute (JGI-PGF)"/>
            <person name="Walter F."/>
            <person name="Albersmeier A."/>
            <person name="Kalinowski J."/>
            <person name="Ruckert C."/>
        </authorList>
    </citation>
    <scope>NUCLEOTIDE SEQUENCE</scope>
    <source>
        <strain evidence="8">KCTC 22169</strain>
    </source>
</reference>
<comment type="caution">
    <text evidence="8">The sequence shown here is derived from an EMBL/GenBank/DDBJ whole genome shotgun (WGS) entry which is preliminary data.</text>
</comment>
<evidence type="ECO:0000256" key="1">
    <source>
        <dbReference type="ARBA" id="ARBA00004651"/>
    </source>
</evidence>
<name>A0A918K823_9GAMM</name>
<evidence type="ECO:0000256" key="4">
    <source>
        <dbReference type="ARBA" id="ARBA00022989"/>
    </source>
</evidence>
<comment type="subcellular location">
    <subcellularLocation>
        <location evidence="1">Cell membrane</location>
        <topology evidence="1">Multi-pass membrane protein</topology>
    </subcellularLocation>
</comment>
<dbReference type="InterPro" id="IPR051449">
    <property type="entry name" value="ABC-2_transporter_component"/>
</dbReference>
<evidence type="ECO:0000256" key="6">
    <source>
        <dbReference type="SAM" id="Phobius"/>
    </source>
</evidence>
<keyword evidence="5 6" id="KW-0472">Membrane</keyword>
<gene>
    <name evidence="8" type="ORF">GCM10007392_21530</name>
</gene>
<keyword evidence="3 6" id="KW-0812">Transmembrane</keyword>
<dbReference type="Proteomes" id="UP000626148">
    <property type="component" value="Unassembled WGS sequence"/>
</dbReference>
<feature type="domain" description="ABC-2 type transporter transmembrane" evidence="7">
    <location>
        <begin position="21"/>
        <end position="203"/>
    </location>
</feature>
<dbReference type="AlphaFoldDB" id="A0A918K823"/>
<feature type="transmembrane region" description="Helical" evidence="6">
    <location>
        <begin position="289"/>
        <end position="310"/>
    </location>
</feature>
<evidence type="ECO:0000256" key="3">
    <source>
        <dbReference type="ARBA" id="ARBA00022692"/>
    </source>
</evidence>
<dbReference type="EMBL" id="BMXR01000005">
    <property type="protein sequence ID" value="GGX53913.1"/>
    <property type="molecule type" value="Genomic_DNA"/>
</dbReference>
<evidence type="ECO:0000259" key="7">
    <source>
        <dbReference type="Pfam" id="PF12698"/>
    </source>
</evidence>
<evidence type="ECO:0000256" key="5">
    <source>
        <dbReference type="ARBA" id="ARBA00023136"/>
    </source>
</evidence>
<accession>A0A918K823</accession>
<keyword evidence="9" id="KW-1185">Reference proteome</keyword>
<dbReference type="PANTHER" id="PTHR30294:SF46">
    <property type="entry name" value="ABC TRANSPORTER PERMEASE"/>
    <property type="match status" value="1"/>
</dbReference>
<dbReference type="PANTHER" id="PTHR30294">
    <property type="entry name" value="MEMBRANE COMPONENT OF ABC TRANSPORTER YHHJ-RELATED"/>
    <property type="match status" value="1"/>
</dbReference>
<dbReference type="Pfam" id="PF12698">
    <property type="entry name" value="ABC2_membrane_3"/>
    <property type="match status" value="1"/>
</dbReference>
<dbReference type="RefSeq" id="WP_189608553.1">
    <property type="nucleotide sequence ID" value="NZ_BMXR01000005.1"/>
</dbReference>
<organism evidence="8 9">
    <name type="scientific">Saccharospirillum salsuginis</name>
    <dbReference type="NCBI Taxonomy" id="418750"/>
    <lineage>
        <taxon>Bacteria</taxon>
        <taxon>Pseudomonadati</taxon>
        <taxon>Pseudomonadota</taxon>
        <taxon>Gammaproteobacteria</taxon>
        <taxon>Oceanospirillales</taxon>
        <taxon>Saccharospirillaceae</taxon>
        <taxon>Saccharospirillum</taxon>
    </lineage>
</organism>
<feature type="transmembrane region" description="Helical" evidence="6">
    <location>
        <begin position="185"/>
        <end position="208"/>
    </location>
</feature>
<feature type="transmembrane region" description="Helical" evidence="6">
    <location>
        <begin position="262"/>
        <end position="282"/>
    </location>
</feature>
<feature type="transmembrane region" description="Helical" evidence="6">
    <location>
        <begin position="220"/>
        <end position="242"/>
    </location>
</feature>
<dbReference type="GO" id="GO:0005886">
    <property type="term" value="C:plasma membrane"/>
    <property type="evidence" value="ECO:0007669"/>
    <property type="project" value="UniProtKB-SubCell"/>
</dbReference>
<keyword evidence="4 6" id="KW-1133">Transmembrane helix</keyword>
<evidence type="ECO:0000256" key="2">
    <source>
        <dbReference type="ARBA" id="ARBA00022475"/>
    </source>
</evidence>
<proteinExistence type="predicted"/>
<keyword evidence="2" id="KW-1003">Cell membrane</keyword>
<feature type="transmembrane region" description="Helical" evidence="6">
    <location>
        <begin position="345"/>
        <end position="365"/>
    </location>
</feature>
<protein>
    <submittedName>
        <fullName evidence="8">ABC transporter</fullName>
    </submittedName>
</protein>